<name>A0A835PWN4_VANPL</name>
<proteinExistence type="predicted"/>
<comment type="caution">
    <text evidence="1">The sequence shown here is derived from an EMBL/GenBank/DDBJ whole genome shotgun (WGS) entry which is preliminary data.</text>
</comment>
<organism evidence="1 2">
    <name type="scientific">Vanilla planifolia</name>
    <name type="common">Vanilla</name>
    <dbReference type="NCBI Taxonomy" id="51239"/>
    <lineage>
        <taxon>Eukaryota</taxon>
        <taxon>Viridiplantae</taxon>
        <taxon>Streptophyta</taxon>
        <taxon>Embryophyta</taxon>
        <taxon>Tracheophyta</taxon>
        <taxon>Spermatophyta</taxon>
        <taxon>Magnoliopsida</taxon>
        <taxon>Liliopsida</taxon>
        <taxon>Asparagales</taxon>
        <taxon>Orchidaceae</taxon>
        <taxon>Vanilloideae</taxon>
        <taxon>Vanilleae</taxon>
        <taxon>Vanilla</taxon>
    </lineage>
</organism>
<evidence type="ECO:0000313" key="2">
    <source>
        <dbReference type="Proteomes" id="UP000639772"/>
    </source>
</evidence>
<reference evidence="1 2" key="1">
    <citation type="journal article" date="2020" name="Nat. Food">
        <title>A phased Vanilla planifolia genome enables genetic improvement of flavour and production.</title>
        <authorList>
            <person name="Hasing T."/>
            <person name="Tang H."/>
            <person name="Brym M."/>
            <person name="Khazi F."/>
            <person name="Huang T."/>
            <person name="Chambers A.H."/>
        </authorList>
    </citation>
    <scope>NUCLEOTIDE SEQUENCE [LARGE SCALE GENOMIC DNA]</scope>
    <source>
        <tissue evidence="1">Leaf</tissue>
    </source>
</reference>
<gene>
    <name evidence="1" type="ORF">HPP92_022040</name>
</gene>
<protein>
    <submittedName>
        <fullName evidence="1">Uncharacterized protein</fullName>
    </submittedName>
</protein>
<dbReference type="AlphaFoldDB" id="A0A835PWN4"/>
<dbReference type="EMBL" id="JADCNM010000012">
    <property type="protein sequence ID" value="KAG0458912.1"/>
    <property type="molecule type" value="Genomic_DNA"/>
</dbReference>
<dbReference type="Proteomes" id="UP000639772">
    <property type="component" value="Chromosome 12"/>
</dbReference>
<evidence type="ECO:0000313" key="1">
    <source>
        <dbReference type="EMBL" id="KAG0458912.1"/>
    </source>
</evidence>
<accession>A0A835PWN4</accession>
<sequence>MLPGPLRQPTSSFIPAVESSRLSTACQPYHSSRSLCRGHSCFRNCCCCRRYGNGTFVLLFSICE</sequence>